<dbReference type="EMBL" id="JABCJJ010000039">
    <property type="protein sequence ID" value="NMR21516.1"/>
    <property type="molecule type" value="Genomic_DNA"/>
</dbReference>
<dbReference type="Pfam" id="PF00270">
    <property type="entry name" value="DEAD"/>
    <property type="match status" value="1"/>
</dbReference>
<dbReference type="SUPFAM" id="SSF52540">
    <property type="entry name" value="P-loop containing nucleoside triphosphate hydrolases"/>
    <property type="match status" value="1"/>
</dbReference>
<dbReference type="AlphaFoldDB" id="A0A7Y0M0T4"/>
<dbReference type="PANTHER" id="PTHR12131:SF1">
    <property type="entry name" value="ATP-DEPENDENT RNA HELICASE SUPV3L1, MITOCHONDRIAL-RELATED"/>
    <property type="match status" value="1"/>
</dbReference>
<evidence type="ECO:0000259" key="7">
    <source>
        <dbReference type="PROSITE" id="PS51194"/>
    </source>
</evidence>
<feature type="domain" description="Helicase ATP-binding" evidence="6">
    <location>
        <begin position="46"/>
        <end position="204"/>
    </location>
</feature>
<dbReference type="Proteomes" id="UP000562124">
    <property type="component" value="Unassembled WGS sequence"/>
</dbReference>
<feature type="domain" description="Helicase C-terminal" evidence="7">
    <location>
        <begin position="301"/>
        <end position="498"/>
    </location>
</feature>
<dbReference type="InterPro" id="IPR058621">
    <property type="entry name" value="SH3_HelY"/>
</dbReference>
<dbReference type="GO" id="GO:0055087">
    <property type="term" value="C:Ski complex"/>
    <property type="evidence" value="ECO:0007669"/>
    <property type="project" value="TreeGrafter"/>
</dbReference>
<reference evidence="8 9" key="1">
    <citation type="submission" date="2020-04" db="EMBL/GenBank/DDBJ databases">
        <title>Sequencing and Assembly of C. fimi.</title>
        <authorList>
            <person name="Ramsey A.R."/>
        </authorList>
    </citation>
    <scope>NUCLEOTIDE SEQUENCE [LARGE SCALE GENOMIC DNA]</scope>
    <source>
        <strain evidence="8 9">SB</strain>
    </source>
</reference>
<name>A0A7Y0M0T4_CELFI</name>
<evidence type="ECO:0000313" key="9">
    <source>
        <dbReference type="Proteomes" id="UP000562124"/>
    </source>
</evidence>
<evidence type="ECO:0000256" key="3">
    <source>
        <dbReference type="ARBA" id="ARBA00022806"/>
    </source>
</evidence>
<feature type="region of interest" description="Disordered" evidence="5">
    <location>
        <begin position="259"/>
        <end position="286"/>
    </location>
</feature>
<dbReference type="PANTHER" id="PTHR12131">
    <property type="entry name" value="ATP-DEPENDENT RNA AND DNA HELICASE"/>
    <property type="match status" value="1"/>
</dbReference>
<evidence type="ECO:0000259" key="6">
    <source>
        <dbReference type="PROSITE" id="PS51192"/>
    </source>
</evidence>
<dbReference type="InterPro" id="IPR050699">
    <property type="entry name" value="RNA-DNA_Helicase"/>
</dbReference>
<dbReference type="PROSITE" id="PS51194">
    <property type="entry name" value="HELICASE_CTER"/>
    <property type="match status" value="1"/>
</dbReference>
<dbReference type="InterPro" id="IPR014001">
    <property type="entry name" value="Helicase_ATP-bd"/>
</dbReference>
<feature type="region of interest" description="Disordered" evidence="5">
    <location>
        <begin position="674"/>
        <end position="698"/>
    </location>
</feature>
<proteinExistence type="predicted"/>
<evidence type="ECO:0000256" key="5">
    <source>
        <dbReference type="SAM" id="MobiDB-lite"/>
    </source>
</evidence>
<dbReference type="PROSITE" id="PS51192">
    <property type="entry name" value="HELICASE_ATP_BIND_1"/>
    <property type="match status" value="1"/>
</dbReference>
<dbReference type="InterPro" id="IPR011545">
    <property type="entry name" value="DEAD/DEAH_box_helicase_dom"/>
</dbReference>
<evidence type="ECO:0000256" key="4">
    <source>
        <dbReference type="ARBA" id="ARBA00022840"/>
    </source>
</evidence>
<dbReference type="SMART" id="SM01142">
    <property type="entry name" value="DSHCT"/>
    <property type="match status" value="1"/>
</dbReference>
<sequence length="960" mass="104173">MSAELEPSPSERYAAARRRAARSRTQLAAFREQLGFELDDFQDAGCEALEAGHGVLVAAPTGAGKTVVGEFAVHLALAAGRKAFYTTPIKALSNQKYGDLVRRYGPDQVGLLTGDTTVNGDAPVVVMTTEVLRNMLYAGSAALDGLGYVVMDEVHYLADRFRGPVWEEVIIHLAPDVQLVSLSATVSNAEEFGDWLEMVRGDTSVIVSEHRPVPLGQHVLARGDLHDLYAGHVDPTAPGVNPPINPELVEALRRRERATGGPAGYGGRGRGDRGYRGRGSVPGSAVRAPFKPTPRFAVVELLDDAGLLPAIVFIFSRAGCQGAVSQCLAAGLRLTTPAQEEEIRQVVEERCATIPPEDLQVLGYWEWSEALARGLAAHHAGLLPVFKETVEELFSRGLVKVVFATETLALGINMPARSVVLEKLVKWDGSAHVDVTPGEYTQLTGRAGRRGIDTEGHAVVLDHPGLDPVALAGLASKRLYPLRSSFRPTYNMAVNLVAQVGRERAREVLETSFAQFQADRGVVGLAKQAQAHTEALDGYAEAMRCHLGDFAEYAQLRRSITEREQGLSREATRERRAAVARSFEALRAGDVVRVPTGRRAGYGVVLDPGSDAGFEGPRPTVLMTDRQVRRITVADVPGGVAKVGSVRIPRGFSGRQPAARRALAADLRDWVAENGDDHHSRGRQGGRGRPERQSTTDDAELAALRRKLRAHPCHACPDREEHARWAERWDRLRREHAALVSRIEGRTSSIARVFDRICDVLLTLGYLERSADPLGPDDPAPAGAGSDEVVVTRSGQWLRRLYAENDLLVAECLRRGVWDDLDAPGLAAAVSTVVYSARRDDREGEPRIPGGPAGKLGRALDETVRIWSELDDLEDDHTIESTGPLDLGIVEAVHRWAAGRSLDAVLKGSELAAGDFVRWCKQVIDLLDQIAQAAPTPRVRDVAHRAVVALRRGVVAYSSL</sequence>
<dbReference type="Gene3D" id="3.40.50.300">
    <property type="entry name" value="P-loop containing nucleotide triphosphate hydrolases"/>
    <property type="match status" value="2"/>
</dbReference>
<gene>
    <name evidence="8" type="ORF">HIR71_15040</name>
</gene>
<dbReference type="GO" id="GO:0003676">
    <property type="term" value="F:nucleic acid binding"/>
    <property type="evidence" value="ECO:0007669"/>
    <property type="project" value="InterPro"/>
</dbReference>
<dbReference type="Pfam" id="PF00271">
    <property type="entry name" value="Helicase_C"/>
    <property type="match status" value="1"/>
</dbReference>
<dbReference type="GO" id="GO:0070478">
    <property type="term" value="P:nuclear-transcribed mRNA catabolic process, 3'-5' exonucleolytic nonsense-mediated decay"/>
    <property type="evidence" value="ECO:0007669"/>
    <property type="project" value="TreeGrafter"/>
</dbReference>
<dbReference type="InterPro" id="IPR027417">
    <property type="entry name" value="P-loop_NTPase"/>
</dbReference>
<dbReference type="GO" id="GO:0004386">
    <property type="term" value="F:helicase activity"/>
    <property type="evidence" value="ECO:0007669"/>
    <property type="project" value="UniProtKB-KW"/>
</dbReference>
<dbReference type="Gene3D" id="1.10.3380.30">
    <property type="match status" value="1"/>
</dbReference>
<evidence type="ECO:0000256" key="2">
    <source>
        <dbReference type="ARBA" id="ARBA00022801"/>
    </source>
</evidence>
<keyword evidence="4" id="KW-0067">ATP-binding</keyword>
<dbReference type="InterPro" id="IPR012961">
    <property type="entry name" value="Ski2/MTR4_C"/>
</dbReference>
<accession>A0A7Y0M0T4</accession>
<evidence type="ECO:0000313" key="8">
    <source>
        <dbReference type="EMBL" id="NMR21516.1"/>
    </source>
</evidence>
<dbReference type="Pfam" id="PF26090">
    <property type="entry name" value="SH3_HelY"/>
    <property type="match status" value="1"/>
</dbReference>
<keyword evidence="3 8" id="KW-0347">Helicase</keyword>
<dbReference type="GO" id="GO:0005524">
    <property type="term" value="F:ATP binding"/>
    <property type="evidence" value="ECO:0007669"/>
    <property type="project" value="UniProtKB-KW"/>
</dbReference>
<protein>
    <submittedName>
        <fullName evidence="8">DEAD/DEAH box helicase</fullName>
    </submittedName>
</protein>
<keyword evidence="2" id="KW-0378">Hydrolase</keyword>
<dbReference type="SMART" id="SM00487">
    <property type="entry name" value="DEXDc"/>
    <property type="match status" value="1"/>
</dbReference>
<dbReference type="GO" id="GO:0016787">
    <property type="term" value="F:hydrolase activity"/>
    <property type="evidence" value="ECO:0007669"/>
    <property type="project" value="UniProtKB-KW"/>
</dbReference>
<dbReference type="SMART" id="SM00490">
    <property type="entry name" value="HELICc"/>
    <property type="match status" value="1"/>
</dbReference>
<keyword evidence="1" id="KW-0547">Nucleotide-binding</keyword>
<organism evidence="8 9">
    <name type="scientific">Cellulomonas fimi</name>
    <dbReference type="NCBI Taxonomy" id="1708"/>
    <lineage>
        <taxon>Bacteria</taxon>
        <taxon>Bacillati</taxon>
        <taxon>Actinomycetota</taxon>
        <taxon>Actinomycetes</taxon>
        <taxon>Micrococcales</taxon>
        <taxon>Cellulomonadaceae</taxon>
        <taxon>Cellulomonas</taxon>
    </lineage>
</organism>
<comment type="caution">
    <text evidence="8">The sequence shown here is derived from an EMBL/GenBank/DDBJ whole genome shotgun (WGS) entry which is preliminary data.</text>
</comment>
<evidence type="ECO:0000256" key="1">
    <source>
        <dbReference type="ARBA" id="ARBA00022741"/>
    </source>
</evidence>
<dbReference type="InterPro" id="IPR001650">
    <property type="entry name" value="Helicase_C-like"/>
</dbReference>
<keyword evidence="9" id="KW-1185">Reference proteome</keyword>
<dbReference type="CDD" id="cd18795">
    <property type="entry name" value="SF2_C_Ski2"/>
    <property type="match status" value="1"/>
</dbReference>
<dbReference type="Pfam" id="PF08148">
    <property type="entry name" value="DSHCT"/>
    <property type="match status" value="1"/>
</dbReference>